<sequence>MLRRPEEVGQTSADSNLRGSPSTGKTTLCEVLAKRLGLESAAYVREVARRIMREKGYSRDTIADLKMQLEIMEGHIEDEERAIGAANLVLCDRSAIDPIVYAILDVAKQRQSTLLSHPAFERALGRYCESASIFILLAPVKSWVVDDGVRSIENQEECSEVFIQVLRDLGIPYRVLGSDCQSVYERMVLTLGQAYS</sequence>
<feature type="compositionally biased region" description="Polar residues" evidence="1">
    <location>
        <begin position="9"/>
        <end position="22"/>
    </location>
</feature>
<feature type="region of interest" description="Disordered" evidence="1">
    <location>
        <begin position="1"/>
        <end position="22"/>
    </location>
</feature>
<comment type="caution">
    <text evidence="3">The sequence shown here is derived from an EMBL/GenBank/DDBJ whole genome shotgun (WGS) entry which is preliminary data.</text>
</comment>
<dbReference type="AlphaFoldDB" id="A0A8H6HXJ4"/>
<accession>A0A8H6HXJ4</accession>
<feature type="domain" description="NadR/Ttd14 AAA" evidence="2">
    <location>
        <begin position="17"/>
        <end position="176"/>
    </location>
</feature>
<dbReference type="EMBL" id="JACGCI010000038">
    <property type="protein sequence ID" value="KAF6753653.1"/>
    <property type="molecule type" value="Genomic_DNA"/>
</dbReference>
<evidence type="ECO:0000256" key="1">
    <source>
        <dbReference type="SAM" id="MobiDB-lite"/>
    </source>
</evidence>
<dbReference type="Pfam" id="PF13521">
    <property type="entry name" value="AAA_28"/>
    <property type="match status" value="1"/>
</dbReference>
<dbReference type="InterPro" id="IPR038727">
    <property type="entry name" value="NadR/Ttd14_AAA_dom"/>
</dbReference>
<keyword evidence="4" id="KW-1185">Reference proteome</keyword>
<proteinExistence type="predicted"/>
<organism evidence="3 4">
    <name type="scientific">Ephemerocybe angulata</name>
    <dbReference type="NCBI Taxonomy" id="980116"/>
    <lineage>
        <taxon>Eukaryota</taxon>
        <taxon>Fungi</taxon>
        <taxon>Dikarya</taxon>
        <taxon>Basidiomycota</taxon>
        <taxon>Agaricomycotina</taxon>
        <taxon>Agaricomycetes</taxon>
        <taxon>Agaricomycetidae</taxon>
        <taxon>Agaricales</taxon>
        <taxon>Agaricineae</taxon>
        <taxon>Psathyrellaceae</taxon>
        <taxon>Ephemerocybe</taxon>
    </lineage>
</organism>
<evidence type="ECO:0000313" key="4">
    <source>
        <dbReference type="Proteomes" id="UP000521943"/>
    </source>
</evidence>
<dbReference type="SUPFAM" id="SSF52540">
    <property type="entry name" value="P-loop containing nucleoside triphosphate hydrolases"/>
    <property type="match status" value="1"/>
</dbReference>
<gene>
    <name evidence="3" type="ORF">DFP72DRAFT_990641</name>
</gene>
<reference evidence="3 4" key="1">
    <citation type="submission" date="2020-07" db="EMBL/GenBank/DDBJ databases">
        <title>Comparative genomics of pyrophilous fungi reveals a link between fire events and developmental genes.</title>
        <authorList>
            <consortium name="DOE Joint Genome Institute"/>
            <person name="Steindorff A.S."/>
            <person name="Carver A."/>
            <person name="Calhoun S."/>
            <person name="Stillman K."/>
            <person name="Liu H."/>
            <person name="Lipzen A."/>
            <person name="Pangilinan J."/>
            <person name="Labutti K."/>
            <person name="Bruns T.D."/>
            <person name="Grigoriev I.V."/>
        </authorList>
    </citation>
    <scope>NUCLEOTIDE SEQUENCE [LARGE SCALE GENOMIC DNA]</scope>
    <source>
        <strain evidence="3 4">CBS 144469</strain>
    </source>
</reference>
<evidence type="ECO:0000259" key="2">
    <source>
        <dbReference type="Pfam" id="PF13521"/>
    </source>
</evidence>
<name>A0A8H6HXJ4_9AGAR</name>
<dbReference type="InterPro" id="IPR027417">
    <property type="entry name" value="P-loop_NTPase"/>
</dbReference>
<dbReference type="Proteomes" id="UP000521943">
    <property type="component" value="Unassembled WGS sequence"/>
</dbReference>
<dbReference type="OrthoDB" id="6118920at2759"/>
<evidence type="ECO:0000313" key="3">
    <source>
        <dbReference type="EMBL" id="KAF6753653.1"/>
    </source>
</evidence>
<protein>
    <submittedName>
        <fullName evidence="3">AAA domain-containing protein</fullName>
    </submittedName>
</protein>
<dbReference type="Gene3D" id="3.40.50.300">
    <property type="entry name" value="P-loop containing nucleotide triphosphate hydrolases"/>
    <property type="match status" value="1"/>
</dbReference>